<dbReference type="Gene3D" id="2.10.25.10">
    <property type="entry name" value="Laminin"/>
    <property type="match status" value="1"/>
</dbReference>
<dbReference type="PANTHER" id="PTHR24046">
    <property type="entry name" value="SIGNAL PEPTIDE, CUB AND EGF-LIKE DOMAIN-CONTAINING"/>
    <property type="match status" value="1"/>
</dbReference>
<keyword evidence="3" id="KW-0245">EGF-like domain</keyword>
<evidence type="ECO:0000256" key="2">
    <source>
        <dbReference type="ARBA" id="ARBA00023157"/>
    </source>
</evidence>
<dbReference type="EMBL" id="JAODUP010000026">
    <property type="protein sequence ID" value="KAK2167565.1"/>
    <property type="molecule type" value="Genomic_DNA"/>
</dbReference>
<keyword evidence="4" id="KW-0812">Transmembrane</keyword>
<keyword evidence="7" id="KW-1185">Reference proteome</keyword>
<comment type="caution">
    <text evidence="6">The sequence shown here is derived from an EMBL/GenBank/DDBJ whole genome shotgun (WGS) entry which is preliminary data.</text>
</comment>
<keyword evidence="1" id="KW-0677">Repeat</keyword>
<dbReference type="Proteomes" id="UP001208570">
    <property type="component" value="Unassembled WGS sequence"/>
</dbReference>
<dbReference type="PROSITE" id="PS00010">
    <property type="entry name" value="ASX_HYDROXYL"/>
    <property type="match status" value="1"/>
</dbReference>
<gene>
    <name evidence="6" type="ORF">LSH36_26g06001</name>
</gene>
<comment type="caution">
    <text evidence="3">Lacks conserved residue(s) required for the propagation of feature annotation.</text>
</comment>
<feature type="transmembrane region" description="Helical" evidence="4">
    <location>
        <begin position="321"/>
        <end position="344"/>
    </location>
</feature>
<keyword evidence="4" id="KW-1133">Transmembrane helix</keyword>
<dbReference type="FunFam" id="2.10.50.10:FF:000018">
    <property type="entry name" value="Sushi, von Willebrand factor type A, EGF and pentraxin domain-containing 1"/>
    <property type="match status" value="1"/>
</dbReference>
<dbReference type="GO" id="GO:0009986">
    <property type="term" value="C:cell surface"/>
    <property type="evidence" value="ECO:0007669"/>
    <property type="project" value="TreeGrafter"/>
</dbReference>
<accession>A0AAD9KBE5</accession>
<name>A0AAD9KBE5_9ANNE</name>
<evidence type="ECO:0000256" key="1">
    <source>
        <dbReference type="ARBA" id="ARBA00022737"/>
    </source>
</evidence>
<dbReference type="InterPro" id="IPR052071">
    <property type="entry name" value="SCUB_EGF-like_domain"/>
</dbReference>
<evidence type="ECO:0000256" key="4">
    <source>
        <dbReference type="SAM" id="Phobius"/>
    </source>
</evidence>
<evidence type="ECO:0000259" key="5">
    <source>
        <dbReference type="PROSITE" id="PS50026"/>
    </source>
</evidence>
<dbReference type="PANTHER" id="PTHR24046:SF5">
    <property type="entry name" value="EGF-LIKE DOMAIN-CONTAINING PROTEIN"/>
    <property type="match status" value="1"/>
</dbReference>
<dbReference type="Pfam" id="PF07699">
    <property type="entry name" value="Ephrin_rec_like"/>
    <property type="match status" value="3"/>
</dbReference>
<dbReference type="PROSITE" id="PS50026">
    <property type="entry name" value="EGF_3"/>
    <property type="match status" value="1"/>
</dbReference>
<dbReference type="GO" id="GO:0007165">
    <property type="term" value="P:signal transduction"/>
    <property type="evidence" value="ECO:0007669"/>
    <property type="project" value="TreeGrafter"/>
</dbReference>
<keyword evidence="2" id="KW-1015">Disulfide bond</keyword>
<evidence type="ECO:0000313" key="7">
    <source>
        <dbReference type="Proteomes" id="UP001208570"/>
    </source>
</evidence>
<dbReference type="SUPFAM" id="SSF57196">
    <property type="entry name" value="EGF/Laminin"/>
    <property type="match status" value="1"/>
</dbReference>
<protein>
    <recommendedName>
        <fullName evidence="5">EGF-like domain-containing protein</fullName>
    </recommendedName>
</protein>
<sequence length="401" mass="44953">MNVILDGYQSTVLDIGRRKKRHGLNFLQMNFTLPIDSSYRHFHDLSSPANIVEKALKTCEEFGLKMTDSFIWDKRFCDIGQVLNYEHNKCGKSTDFVQEVSCWQGYQWGDCSLGWYYDWSRQQCIICPRGYYQNNINRMNCIPCPNGLTTEQSGAVDKGQCVDTCPLGQELGVSEECIFCPKGTYRDIDMTACTTCPYGYTTERDGSPAVDYCTLVECPSGSYLTNTSGCSFCPLGTYQPNKGTAKCIACPPSKTTERRGAVLLTQCIPMTDAPCMSHHCHEIGGECINVESHYVCRCITGWTGDGRNCIMIDQPTSNKTIVTTICCSVLAISFILVIVIAIFYRFRPKTYSGSDSFQKSTDTRAYPSGCSPFGRGNYLSQVYSFPRSNHVEPTLYANFKR</sequence>
<keyword evidence="4" id="KW-0472">Membrane</keyword>
<dbReference type="PROSITE" id="PS01186">
    <property type="entry name" value="EGF_2"/>
    <property type="match status" value="1"/>
</dbReference>
<dbReference type="SUPFAM" id="SSF57184">
    <property type="entry name" value="Growth factor receptor domain"/>
    <property type="match status" value="1"/>
</dbReference>
<evidence type="ECO:0000313" key="6">
    <source>
        <dbReference type="EMBL" id="KAK2167565.1"/>
    </source>
</evidence>
<organism evidence="6 7">
    <name type="scientific">Paralvinella palmiformis</name>
    <dbReference type="NCBI Taxonomy" id="53620"/>
    <lineage>
        <taxon>Eukaryota</taxon>
        <taxon>Metazoa</taxon>
        <taxon>Spiralia</taxon>
        <taxon>Lophotrochozoa</taxon>
        <taxon>Annelida</taxon>
        <taxon>Polychaeta</taxon>
        <taxon>Sedentaria</taxon>
        <taxon>Canalipalpata</taxon>
        <taxon>Terebellida</taxon>
        <taxon>Terebelliformia</taxon>
        <taxon>Alvinellidae</taxon>
        <taxon>Paralvinella</taxon>
    </lineage>
</organism>
<dbReference type="InterPro" id="IPR009030">
    <property type="entry name" value="Growth_fac_rcpt_cys_sf"/>
</dbReference>
<evidence type="ECO:0000256" key="3">
    <source>
        <dbReference type="PROSITE-ProRule" id="PRU00076"/>
    </source>
</evidence>
<dbReference type="GO" id="GO:0005615">
    <property type="term" value="C:extracellular space"/>
    <property type="evidence" value="ECO:0007669"/>
    <property type="project" value="TreeGrafter"/>
</dbReference>
<feature type="domain" description="EGF-like" evidence="5">
    <location>
        <begin position="271"/>
        <end position="310"/>
    </location>
</feature>
<dbReference type="AlphaFoldDB" id="A0AAD9KBE5"/>
<dbReference type="InterPro" id="IPR000742">
    <property type="entry name" value="EGF"/>
</dbReference>
<dbReference type="InterPro" id="IPR000152">
    <property type="entry name" value="EGF-type_Asp/Asn_hydroxyl_site"/>
</dbReference>
<dbReference type="InterPro" id="IPR011641">
    <property type="entry name" value="Tyr-kin_ephrin_A/B_rcpt-like"/>
</dbReference>
<dbReference type="Gene3D" id="2.10.50.10">
    <property type="entry name" value="Tumor Necrosis Factor Receptor, subunit A, domain 2"/>
    <property type="match status" value="3"/>
</dbReference>
<dbReference type="SMART" id="SM01411">
    <property type="entry name" value="Ephrin_rec_like"/>
    <property type="match status" value="3"/>
</dbReference>
<dbReference type="CDD" id="cd00053">
    <property type="entry name" value="EGF"/>
    <property type="match status" value="1"/>
</dbReference>
<reference evidence="6" key="1">
    <citation type="journal article" date="2023" name="Mol. Biol. Evol.">
        <title>Third-Generation Sequencing Reveals the Adaptive Role of the Epigenome in Three Deep-Sea Polychaetes.</title>
        <authorList>
            <person name="Perez M."/>
            <person name="Aroh O."/>
            <person name="Sun Y."/>
            <person name="Lan Y."/>
            <person name="Juniper S.K."/>
            <person name="Young C.R."/>
            <person name="Angers B."/>
            <person name="Qian P.Y."/>
        </authorList>
    </citation>
    <scope>NUCLEOTIDE SEQUENCE</scope>
    <source>
        <strain evidence="6">P08H-3</strain>
    </source>
</reference>
<proteinExistence type="predicted"/>